<keyword evidence="5 7" id="KW-1133">Transmembrane helix</keyword>
<keyword evidence="10" id="KW-1185">Reference proteome</keyword>
<comment type="caution">
    <text evidence="9">The sequence shown here is derived from an EMBL/GenBank/DDBJ whole genome shotgun (WGS) entry which is preliminary data.</text>
</comment>
<comment type="similarity">
    <text evidence="7">Belongs to the binding-protein-dependent transport system permease family.</text>
</comment>
<organism evidence="9 10">
    <name type="scientific">Paenibacillus germinis</name>
    <dbReference type="NCBI Taxonomy" id="2654979"/>
    <lineage>
        <taxon>Bacteria</taxon>
        <taxon>Bacillati</taxon>
        <taxon>Bacillota</taxon>
        <taxon>Bacilli</taxon>
        <taxon>Bacillales</taxon>
        <taxon>Paenibacillaceae</taxon>
        <taxon>Paenibacillus</taxon>
    </lineage>
</organism>
<name>A0ABX1Z2Y7_9BACL</name>
<sequence length="317" mass="35776">MRSITYRFKSDCKGIWSRGYLLTRGGVSIMYIQKRFSLTDTIIYLMLGLSALIIILPLWRILIISISSQEVYLTDHYHLIPKSFSLTEYKRALGSIGGIVRALLRSVEITALGTTISMILTSCGAYALSKKDLPGRAMLFRLIVFTMFFSGGLVPFYVLVKNLHLIDTIWALVLPTAISTYNLIIMKNYFASIPPSLEEAARIDGYNDIQILFKIIIPISKPVFAAISLFYGVALWNDYFLATLFINSNDMFPLQVLLRQMIIQDMVTAEVGVMTSGSNMEQFKMACIIVGMIPVLIIYPFIQRYFTKGIMMGAVKE</sequence>
<accession>A0ABX1Z2Y7</accession>
<feature type="transmembrane region" description="Helical" evidence="7">
    <location>
        <begin position="109"/>
        <end position="128"/>
    </location>
</feature>
<dbReference type="SUPFAM" id="SSF161098">
    <property type="entry name" value="MetI-like"/>
    <property type="match status" value="1"/>
</dbReference>
<evidence type="ECO:0000259" key="8">
    <source>
        <dbReference type="PROSITE" id="PS50928"/>
    </source>
</evidence>
<dbReference type="Pfam" id="PF00528">
    <property type="entry name" value="BPD_transp_1"/>
    <property type="match status" value="1"/>
</dbReference>
<evidence type="ECO:0000256" key="2">
    <source>
        <dbReference type="ARBA" id="ARBA00022448"/>
    </source>
</evidence>
<evidence type="ECO:0000256" key="1">
    <source>
        <dbReference type="ARBA" id="ARBA00004651"/>
    </source>
</evidence>
<evidence type="ECO:0000256" key="6">
    <source>
        <dbReference type="ARBA" id="ARBA00023136"/>
    </source>
</evidence>
<feature type="transmembrane region" description="Helical" evidence="7">
    <location>
        <begin position="283"/>
        <end position="302"/>
    </location>
</feature>
<feature type="transmembrane region" description="Helical" evidence="7">
    <location>
        <begin position="140"/>
        <end position="159"/>
    </location>
</feature>
<dbReference type="PANTHER" id="PTHR43744">
    <property type="entry name" value="ABC TRANSPORTER PERMEASE PROTEIN MG189-RELATED-RELATED"/>
    <property type="match status" value="1"/>
</dbReference>
<dbReference type="Proteomes" id="UP000658690">
    <property type="component" value="Unassembled WGS sequence"/>
</dbReference>
<dbReference type="CDD" id="cd06261">
    <property type="entry name" value="TM_PBP2"/>
    <property type="match status" value="1"/>
</dbReference>
<dbReference type="EMBL" id="WHOC01000058">
    <property type="protein sequence ID" value="NOU86303.1"/>
    <property type="molecule type" value="Genomic_DNA"/>
</dbReference>
<gene>
    <name evidence="9" type="ORF">GC102_11025</name>
</gene>
<feature type="transmembrane region" description="Helical" evidence="7">
    <location>
        <begin position="165"/>
        <end position="184"/>
    </location>
</feature>
<protein>
    <submittedName>
        <fullName evidence="9">ABC transporter permease subunit</fullName>
    </submittedName>
</protein>
<proteinExistence type="inferred from homology"/>
<keyword evidence="3" id="KW-1003">Cell membrane</keyword>
<dbReference type="Gene3D" id="1.10.3720.10">
    <property type="entry name" value="MetI-like"/>
    <property type="match status" value="1"/>
</dbReference>
<dbReference type="InterPro" id="IPR035906">
    <property type="entry name" value="MetI-like_sf"/>
</dbReference>
<keyword evidence="6 7" id="KW-0472">Membrane</keyword>
<evidence type="ECO:0000256" key="7">
    <source>
        <dbReference type="RuleBase" id="RU363032"/>
    </source>
</evidence>
<keyword evidence="2 7" id="KW-0813">Transport</keyword>
<evidence type="ECO:0000256" key="3">
    <source>
        <dbReference type="ARBA" id="ARBA00022475"/>
    </source>
</evidence>
<evidence type="ECO:0000256" key="5">
    <source>
        <dbReference type="ARBA" id="ARBA00022989"/>
    </source>
</evidence>
<reference evidence="9 10" key="1">
    <citation type="submission" date="2019-10" db="EMBL/GenBank/DDBJ databases">
        <title>Description of Paenibacillus choica sp. nov.</title>
        <authorList>
            <person name="Carlier A."/>
            <person name="Qi S."/>
        </authorList>
    </citation>
    <scope>NUCLEOTIDE SEQUENCE [LARGE SCALE GENOMIC DNA]</scope>
    <source>
        <strain evidence="9 10">LMG 31460</strain>
    </source>
</reference>
<dbReference type="PANTHER" id="PTHR43744:SF9">
    <property type="entry name" value="POLYGALACTURONAN_RHAMNOGALACTURONAN TRANSPORT SYSTEM PERMEASE PROTEIN YTCP"/>
    <property type="match status" value="1"/>
</dbReference>
<comment type="subcellular location">
    <subcellularLocation>
        <location evidence="1 7">Cell membrane</location>
        <topology evidence="1 7">Multi-pass membrane protein</topology>
    </subcellularLocation>
</comment>
<evidence type="ECO:0000313" key="9">
    <source>
        <dbReference type="EMBL" id="NOU86303.1"/>
    </source>
</evidence>
<feature type="domain" description="ABC transmembrane type-1" evidence="8">
    <location>
        <begin position="103"/>
        <end position="302"/>
    </location>
</feature>
<evidence type="ECO:0000313" key="10">
    <source>
        <dbReference type="Proteomes" id="UP000658690"/>
    </source>
</evidence>
<feature type="transmembrane region" description="Helical" evidence="7">
    <location>
        <begin position="42"/>
        <end position="66"/>
    </location>
</feature>
<evidence type="ECO:0000256" key="4">
    <source>
        <dbReference type="ARBA" id="ARBA00022692"/>
    </source>
</evidence>
<keyword evidence="4 7" id="KW-0812">Transmembrane</keyword>
<dbReference type="InterPro" id="IPR000515">
    <property type="entry name" value="MetI-like"/>
</dbReference>
<dbReference type="PROSITE" id="PS50928">
    <property type="entry name" value="ABC_TM1"/>
    <property type="match status" value="1"/>
</dbReference>